<name>A0A8H3EYE6_9LECA</name>
<protein>
    <recommendedName>
        <fullName evidence="3">Fe2OG dioxygenase domain-containing protein</fullName>
    </recommendedName>
</protein>
<dbReference type="OrthoDB" id="10256055at2759"/>
<dbReference type="PANTHER" id="PTHR41677">
    <property type="entry name" value="YALI0B19030P"/>
    <property type="match status" value="1"/>
</dbReference>
<dbReference type="PANTHER" id="PTHR41677:SF1">
    <property type="entry name" value="FE2OG DIOXYGENASE DOMAIN-CONTAINING PROTEIN"/>
    <property type="match status" value="1"/>
</dbReference>
<dbReference type="Proteomes" id="UP000664521">
    <property type="component" value="Unassembled WGS sequence"/>
</dbReference>
<proteinExistence type="predicted"/>
<organism evidence="1 2">
    <name type="scientific">Heterodermia speciosa</name>
    <dbReference type="NCBI Taxonomy" id="116794"/>
    <lineage>
        <taxon>Eukaryota</taxon>
        <taxon>Fungi</taxon>
        <taxon>Dikarya</taxon>
        <taxon>Ascomycota</taxon>
        <taxon>Pezizomycotina</taxon>
        <taxon>Lecanoromycetes</taxon>
        <taxon>OSLEUM clade</taxon>
        <taxon>Lecanoromycetidae</taxon>
        <taxon>Caliciales</taxon>
        <taxon>Physciaceae</taxon>
        <taxon>Heterodermia</taxon>
    </lineage>
</organism>
<comment type="caution">
    <text evidence="1">The sequence shown here is derived from an EMBL/GenBank/DDBJ whole genome shotgun (WGS) entry which is preliminary data.</text>
</comment>
<dbReference type="AlphaFoldDB" id="A0A8H3EYE6"/>
<keyword evidence="2" id="KW-1185">Reference proteome</keyword>
<dbReference type="EMBL" id="CAJPDS010000016">
    <property type="protein sequence ID" value="CAF9915836.1"/>
    <property type="molecule type" value="Genomic_DNA"/>
</dbReference>
<evidence type="ECO:0008006" key="3">
    <source>
        <dbReference type="Google" id="ProtNLM"/>
    </source>
</evidence>
<reference evidence="1" key="1">
    <citation type="submission" date="2021-03" db="EMBL/GenBank/DDBJ databases">
        <authorList>
            <person name="Tagirdzhanova G."/>
        </authorList>
    </citation>
    <scope>NUCLEOTIDE SEQUENCE</scope>
</reference>
<evidence type="ECO:0000313" key="2">
    <source>
        <dbReference type="Proteomes" id="UP000664521"/>
    </source>
</evidence>
<evidence type="ECO:0000313" key="1">
    <source>
        <dbReference type="EMBL" id="CAF9915836.1"/>
    </source>
</evidence>
<gene>
    <name evidence="1" type="ORF">HETSPECPRED_002595</name>
</gene>
<sequence length="368" mass="40297">MAAASVVPLSPLPLLNHAAQSTSNLISNLTTNLKTQLQPKDTTFDPKKHIAFTPPTNILSMSDLKLKDSPLSSFAVSEPFRLFSPSAVQRMREEIFQPQVQKYQVSSNLAAAQLRGYAKTEAPFTYQAWTSPEVLAAISQIANLDLVVAMDYEIGHINLSSPVSAKQDGQVVADIQAEKEKEEEEEATKPIVDWHTDSYPFVVVTMLSDCTSMLGGETVLRKGDGTTLKIRGPEMGYSVLLQGRYIVHKALRAYGGSTERITAVTSFRPRNHSLPDETVLTTVRPVSGLNLLYAQYTAYRFEILQKRLQDQVRAVSQAGEFDVGAVKRFLSESVGFLGMMDRQIVEMGLVTVGLVDGRGEGVGGRGSL</sequence>
<accession>A0A8H3EYE6</accession>